<proteinExistence type="predicted"/>
<name>A0A644VEX3_9ZZZZ</name>
<reference evidence="1" key="1">
    <citation type="submission" date="2019-08" db="EMBL/GenBank/DDBJ databases">
        <authorList>
            <person name="Kucharzyk K."/>
            <person name="Murdoch R.W."/>
            <person name="Higgins S."/>
            <person name="Loffler F."/>
        </authorList>
    </citation>
    <scope>NUCLEOTIDE SEQUENCE</scope>
</reference>
<sequence>MSDLGTPAIGIITSGLDPDTLALETIDFVYTQLPTWRDDPFRLNEKSENKLNLQLCKFLDSNARNSFPMVRFNHEEYQSGRSSVDISASPVDVVNFKANFYSRYDTITVFECKRLPAPSLAREKEYVTGETIEHKNGGIQRFKLGLHGANHDIVAMIGYLQEGSANDWHDKINKWIEELSNGTITDVCVWNVSEMLNKLEICSSKGTANCRSTHNRSGAVKSDKILICHLWVTMHL</sequence>
<dbReference type="EMBL" id="VSSQ01000275">
    <property type="protein sequence ID" value="MPL89183.1"/>
    <property type="molecule type" value="Genomic_DNA"/>
</dbReference>
<evidence type="ECO:0000313" key="1">
    <source>
        <dbReference type="EMBL" id="MPL89183.1"/>
    </source>
</evidence>
<dbReference type="AlphaFoldDB" id="A0A644VEX3"/>
<comment type="caution">
    <text evidence="1">The sequence shown here is derived from an EMBL/GenBank/DDBJ whole genome shotgun (WGS) entry which is preliminary data.</text>
</comment>
<accession>A0A644VEX3</accession>
<organism evidence="1">
    <name type="scientific">bioreactor metagenome</name>
    <dbReference type="NCBI Taxonomy" id="1076179"/>
    <lineage>
        <taxon>unclassified sequences</taxon>
        <taxon>metagenomes</taxon>
        <taxon>ecological metagenomes</taxon>
    </lineage>
</organism>
<protein>
    <submittedName>
        <fullName evidence="1">Uncharacterized protein</fullName>
    </submittedName>
</protein>
<gene>
    <name evidence="1" type="ORF">SDC9_35216</name>
</gene>